<feature type="region of interest" description="Disordered" evidence="1">
    <location>
        <begin position="67"/>
        <end position="98"/>
    </location>
</feature>
<evidence type="ECO:0000313" key="2">
    <source>
        <dbReference type="EMBL" id="PWN20719.1"/>
    </source>
</evidence>
<feature type="region of interest" description="Disordered" evidence="1">
    <location>
        <begin position="168"/>
        <end position="187"/>
    </location>
</feature>
<gene>
    <name evidence="2" type="ORF">BCV69DRAFT_197417</name>
</gene>
<evidence type="ECO:0000313" key="3">
    <source>
        <dbReference type="Proteomes" id="UP000245942"/>
    </source>
</evidence>
<protein>
    <submittedName>
        <fullName evidence="2">Uncharacterized protein</fullName>
    </submittedName>
</protein>
<evidence type="ECO:0000256" key="1">
    <source>
        <dbReference type="SAM" id="MobiDB-lite"/>
    </source>
</evidence>
<organism evidence="2 3">
    <name type="scientific">Pseudomicrostroma glucosiphilum</name>
    <dbReference type="NCBI Taxonomy" id="1684307"/>
    <lineage>
        <taxon>Eukaryota</taxon>
        <taxon>Fungi</taxon>
        <taxon>Dikarya</taxon>
        <taxon>Basidiomycota</taxon>
        <taxon>Ustilaginomycotina</taxon>
        <taxon>Exobasidiomycetes</taxon>
        <taxon>Microstromatales</taxon>
        <taxon>Microstromatales incertae sedis</taxon>
        <taxon>Pseudomicrostroma</taxon>
    </lineage>
</organism>
<feature type="region of interest" description="Disordered" evidence="1">
    <location>
        <begin position="203"/>
        <end position="269"/>
    </location>
</feature>
<proteinExistence type="predicted"/>
<feature type="compositionally biased region" description="Polar residues" evidence="1">
    <location>
        <begin position="210"/>
        <end position="219"/>
    </location>
</feature>
<name>A0A316U663_9BASI</name>
<feature type="compositionally biased region" description="Low complexity" evidence="1">
    <location>
        <begin position="73"/>
        <end position="85"/>
    </location>
</feature>
<feature type="compositionally biased region" description="Low complexity" evidence="1">
    <location>
        <begin position="220"/>
        <end position="233"/>
    </location>
</feature>
<reference evidence="2 3" key="1">
    <citation type="journal article" date="2018" name="Mol. Biol. Evol.">
        <title>Broad Genomic Sampling Reveals a Smut Pathogenic Ancestry of the Fungal Clade Ustilaginomycotina.</title>
        <authorList>
            <person name="Kijpornyongpan T."/>
            <person name="Mondo S.J."/>
            <person name="Barry K."/>
            <person name="Sandor L."/>
            <person name="Lee J."/>
            <person name="Lipzen A."/>
            <person name="Pangilinan J."/>
            <person name="LaButti K."/>
            <person name="Hainaut M."/>
            <person name="Henrissat B."/>
            <person name="Grigoriev I.V."/>
            <person name="Spatafora J.W."/>
            <person name="Aime M.C."/>
        </authorList>
    </citation>
    <scope>NUCLEOTIDE SEQUENCE [LARGE SCALE GENOMIC DNA]</scope>
    <source>
        <strain evidence="2 3">MCA 4718</strain>
    </source>
</reference>
<sequence length="269" mass="28969">MASASSSSSIHRPRLHPAIGPFLLLTVLTSLAFNRATLARQLGEDQRRHLVQINLLQDELRKLTPLAPATGRSSSWSSWLWRSKSPTPAAPQERNAAEEESLARKCLAVGLDPQRLGISPQHIPNLSSGADGNNVTWSEALFGKGTWGKMKTSLVEAGAALRASVGAGAGDKVSETPTVGAGEAAKEQDEYEAAFLQYTQRLEEEERSKTQAPSLQDHSPQYQTPPTQPRTYPSESAPAALDNGAPDSKSLTGNHAESDQVAARRRFIV</sequence>
<dbReference type="EMBL" id="KZ819327">
    <property type="protein sequence ID" value="PWN20719.1"/>
    <property type="molecule type" value="Genomic_DNA"/>
</dbReference>
<dbReference type="AlphaFoldDB" id="A0A316U663"/>
<keyword evidence="3" id="KW-1185">Reference proteome</keyword>
<accession>A0A316U663</accession>
<dbReference type="Proteomes" id="UP000245942">
    <property type="component" value="Unassembled WGS sequence"/>
</dbReference>
<dbReference type="GeneID" id="37011386"/>
<dbReference type="OrthoDB" id="2553575at2759"/>
<dbReference type="RefSeq" id="XP_025347879.1">
    <property type="nucleotide sequence ID" value="XM_025489652.1"/>
</dbReference>